<name>A0A5E4N1M3_9HEMI</name>
<reference evidence="1 2" key="1">
    <citation type="submission" date="2019-08" db="EMBL/GenBank/DDBJ databases">
        <authorList>
            <person name="Alioto T."/>
            <person name="Alioto T."/>
            <person name="Gomez Garrido J."/>
        </authorList>
    </citation>
    <scope>NUCLEOTIDE SEQUENCE [LARGE SCALE GENOMIC DNA]</scope>
</reference>
<dbReference type="Proteomes" id="UP000325440">
    <property type="component" value="Unassembled WGS sequence"/>
</dbReference>
<dbReference type="EMBL" id="CABPRJ010001447">
    <property type="protein sequence ID" value="VVC37431.1"/>
    <property type="molecule type" value="Genomic_DNA"/>
</dbReference>
<dbReference type="AlphaFoldDB" id="A0A5E4N1M3"/>
<evidence type="ECO:0000313" key="2">
    <source>
        <dbReference type="Proteomes" id="UP000325440"/>
    </source>
</evidence>
<protein>
    <submittedName>
        <fullName evidence="1">Uncharacterized protein</fullName>
    </submittedName>
</protein>
<organism evidence="1 2">
    <name type="scientific">Cinara cedri</name>
    <dbReference type="NCBI Taxonomy" id="506608"/>
    <lineage>
        <taxon>Eukaryota</taxon>
        <taxon>Metazoa</taxon>
        <taxon>Ecdysozoa</taxon>
        <taxon>Arthropoda</taxon>
        <taxon>Hexapoda</taxon>
        <taxon>Insecta</taxon>
        <taxon>Pterygota</taxon>
        <taxon>Neoptera</taxon>
        <taxon>Paraneoptera</taxon>
        <taxon>Hemiptera</taxon>
        <taxon>Sternorrhyncha</taxon>
        <taxon>Aphidomorpha</taxon>
        <taxon>Aphidoidea</taxon>
        <taxon>Aphididae</taxon>
        <taxon>Lachninae</taxon>
        <taxon>Cinara</taxon>
    </lineage>
</organism>
<proteinExistence type="predicted"/>
<evidence type="ECO:0000313" key="1">
    <source>
        <dbReference type="EMBL" id="VVC37431.1"/>
    </source>
</evidence>
<gene>
    <name evidence="1" type="ORF">CINCED_3A022712</name>
</gene>
<sequence length="111" mass="12372">MTVLQGDLQGKLSRSLNSLYCALVRSILQYGSVVWEILIRPPVQTNLNAYSVNFCALLASLQVSLMNLTITLLLLKHFGYIPSLTVDVSLALSSSMIFYSTRSILPLYCPW</sequence>
<keyword evidence="2" id="KW-1185">Reference proteome</keyword>
<accession>A0A5E4N1M3</accession>